<comment type="caution">
    <text evidence="1">The sequence shown here is derived from an EMBL/GenBank/DDBJ whole genome shotgun (WGS) entry which is preliminary data.</text>
</comment>
<reference evidence="1" key="1">
    <citation type="journal article" date="2022" name="bioRxiv">
        <title>Sequencing and chromosome-scale assembly of the giantPleurodeles waltlgenome.</title>
        <authorList>
            <person name="Brown T."/>
            <person name="Elewa A."/>
            <person name="Iarovenko S."/>
            <person name="Subramanian E."/>
            <person name="Araus A.J."/>
            <person name="Petzold A."/>
            <person name="Susuki M."/>
            <person name="Suzuki K.-i.T."/>
            <person name="Hayashi T."/>
            <person name="Toyoda A."/>
            <person name="Oliveira C."/>
            <person name="Osipova E."/>
            <person name="Leigh N.D."/>
            <person name="Simon A."/>
            <person name="Yun M.H."/>
        </authorList>
    </citation>
    <scope>NUCLEOTIDE SEQUENCE</scope>
    <source>
        <strain evidence="1">20211129_DDA</strain>
        <tissue evidence="1">Liver</tissue>
    </source>
</reference>
<gene>
    <name evidence="1" type="ORF">NDU88_007802</name>
</gene>
<keyword evidence="2" id="KW-1185">Reference proteome</keyword>
<proteinExistence type="predicted"/>
<evidence type="ECO:0000313" key="2">
    <source>
        <dbReference type="Proteomes" id="UP001066276"/>
    </source>
</evidence>
<dbReference type="Proteomes" id="UP001066276">
    <property type="component" value="Chromosome 9"/>
</dbReference>
<organism evidence="1 2">
    <name type="scientific">Pleurodeles waltl</name>
    <name type="common">Iberian ribbed newt</name>
    <dbReference type="NCBI Taxonomy" id="8319"/>
    <lineage>
        <taxon>Eukaryota</taxon>
        <taxon>Metazoa</taxon>
        <taxon>Chordata</taxon>
        <taxon>Craniata</taxon>
        <taxon>Vertebrata</taxon>
        <taxon>Euteleostomi</taxon>
        <taxon>Amphibia</taxon>
        <taxon>Batrachia</taxon>
        <taxon>Caudata</taxon>
        <taxon>Salamandroidea</taxon>
        <taxon>Salamandridae</taxon>
        <taxon>Pleurodelinae</taxon>
        <taxon>Pleurodeles</taxon>
    </lineage>
</organism>
<accession>A0AAV7N322</accession>
<protein>
    <submittedName>
        <fullName evidence="1">Uncharacterized protein</fullName>
    </submittedName>
</protein>
<evidence type="ECO:0000313" key="1">
    <source>
        <dbReference type="EMBL" id="KAJ1110451.1"/>
    </source>
</evidence>
<name>A0AAV7N322_PLEWA</name>
<dbReference type="AlphaFoldDB" id="A0AAV7N322"/>
<dbReference type="EMBL" id="JANPWB010000013">
    <property type="protein sequence ID" value="KAJ1110451.1"/>
    <property type="molecule type" value="Genomic_DNA"/>
</dbReference>
<sequence>MIKSYLALNDIPETSEVGILEALKDLVRGQFIAIAARINALRTEKRHQLEARVKELEEKHRGPGTGKATHQLAVTSKELRALDVDVAEHAMLCTKQMYYVGVNKAG</sequence>